<evidence type="ECO:0000256" key="4">
    <source>
        <dbReference type="ARBA" id="ARBA00023136"/>
    </source>
</evidence>
<dbReference type="GO" id="GO:0006955">
    <property type="term" value="P:immune response"/>
    <property type="evidence" value="ECO:0007669"/>
    <property type="project" value="InterPro"/>
</dbReference>
<dbReference type="Proteomes" id="UP000694844">
    <property type="component" value="Chromosome 6"/>
</dbReference>
<evidence type="ECO:0000256" key="5">
    <source>
        <dbReference type="SAM" id="Phobius"/>
    </source>
</evidence>
<reference evidence="8" key="1">
    <citation type="submission" date="2025-08" db="UniProtKB">
        <authorList>
            <consortium name="RefSeq"/>
        </authorList>
    </citation>
    <scope>IDENTIFICATION</scope>
    <source>
        <tissue evidence="8">Whole sample</tissue>
    </source>
</reference>
<dbReference type="GO" id="GO:0016020">
    <property type="term" value="C:membrane"/>
    <property type="evidence" value="ECO:0007669"/>
    <property type="project" value="UniProtKB-SubCell"/>
</dbReference>
<keyword evidence="5" id="KW-0812">Transmembrane</keyword>
<evidence type="ECO:0000313" key="7">
    <source>
        <dbReference type="Proteomes" id="UP000694844"/>
    </source>
</evidence>
<organism evidence="7 8">
    <name type="scientific">Crassostrea virginica</name>
    <name type="common">Eastern oyster</name>
    <dbReference type="NCBI Taxonomy" id="6565"/>
    <lineage>
        <taxon>Eukaryota</taxon>
        <taxon>Metazoa</taxon>
        <taxon>Spiralia</taxon>
        <taxon>Lophotrochozoa</taxon>
        <taxon>Mollusca</taxon>
        <taxon>Bivalvia</taxon>
        <taxon>Autobranchia</taxon>
        <taxon>Pteriomorphia</taxon>
        <taxon>Ostreida</taxon>
        <taxon>Ostreoidea</taxon>
        <taxon>Ostreidae</taxon>
        <taxon>Crassostrea</taxon>
    </lineage>
</organism>
<proteinExistence type="inferred from homology"/>
<dbReference type="Pfam" id="PF00229">
    <property type="entry name" value="TNF"/>
    <property type="match status" value="1"/>
</dbReference>
<dbReference type="PANTHER" id="PTHR11471:SF13">
    <property type="entry name" value="TNF FAMILY PROFILE DOMAIN-CONTAINING PROTEIN"/>
    <property type="match status" value="1"/>
</dbReference>
<feature type="transmembrane region" description="Helical" evidence="5">
    <location>
        <begin position="12"/>
        <end position="34"/>
    </location>
</feature>
<keyword evidence="7" id="KW-1185">Reference proteome</keyword>
<name>A0A8B8A7C0_CRAVI</name>
<comment type="similarity">
    <text evidence="2">Belongs to the tumor necrosis factor family.</text>
</comment>
<dbReference type="KEGG" id="cvn:111099522"/>
<keyword evidence="5" id="KW-1133">Transmembrane helix</keyword>
<evidence type="ECO:0000256" key="2">
    <source>
        <dbReference type="ARBA" id="ARBA00008670"/>
    </source>
</evidence>
<dbReference type="GO" id="GO:0005615">
    <property type="term" value="C:extracellular space"/>
    <property type="evidence" value="ECO:0007669"/>
    <property type="project" value="UniProtKB-KW"/>
</dbReference>
<dbReference type="OrthoDB" id="6151474at2759"/>
<evidence type="ECO:0000256" key="3">
    <source>
        <dbReference type="ARBA" id="ARBA00022514"/>
    </source>
</evidence>
<dbReference type="AlphaFoldDB" id="A0A8B8A7C0"/>
<evidence type="ECO:0000256" key="1">
    <source>
        <dbReference type="ARBA" id="ARBA00004370"/>
    </source>
</evidence>
<dbReference type="GeneID" id="111099522"/>
<dbReference type="SUPFAM" id="SSF49842">
    <property type="entry name" value="TNF-like"/>
    <property type="match status" value="1"/>
</dbReference>
<dbReference type="PANTHER" id="PTHR11471">
    <property type="entry name" value="TUMOR NECROSIS FACTOR FAMILY MEMBER"/>
    <property type="match status" value="1"/>
</dbReference>
<evidence type="ECO:0000313" key="8">
    <source>
        <dbReference type="RefSeq" id="XP_022286543.1"/>
    </source>
</evidence>
<sequence>MAVKLSGIASIRVLAIVIFLIDVVVLAAVLLVLWNMAGEKNETCSKLCLPCADDKGKICCNCHVPTLQEFLAKTFNDSLHAAKKNKTVLMQDLTKYMDVSWNLKPTAHITGSKIQPPPAGRRQGPLYPLRDWEDKGNNCLMQNGMEYRNGRLVVPAKGLYHLYGLLDLHQSLDGNNMTTEMPDSITMRFYRFNILKFTEEMLVEGFRPYQRSANPRFMSYESYLGADVPLEAGDEVYMKVSNPNYIKNPSRNVFGLHML</sequence>
<dbReference type="PROSITE" id="PS50049">
    <property type="entry name" value="THD_2"/>
    <property type="match status" value="1"/>
</dbReference>
<feature type="domain" description="THD" evidence="6">
    <location>
        <begin position="105"/>
        <end position="259"/>
    </location>
</feature>
<keyword evidence="3" id="KW-0202">Cytokine</keyword>
<dbReference type="InterPro" id="IPR008983">
    <property type="entry name" value="Tumour_necrosis_fac-like_dom"/>
</dbReference>
<dbReference type="GO" id="GO:0005164">
    <property type="term" value="F:tumor necrosis factor receptor binding"/>
    <property type="evidence" value="ECO:0007669"/>
    <property type="project" value="InterPro"/>
</dbReference>
<keyword evidence="4 5" id="KW-0472">Membrane</keyword>
<dbReference type="Gene3D" id="2.60.120.40">
    <property type="match status" value="1"/>
</dbReference>
<dbReference type="GO" id="GO:0005125">
    <property type="term" value="F:cytokine activity"/>
    <property type="evidence" value="ECO:0007669"/>
    <property type="project" value="UniProtKB-KW"/>
</dbReference>
<comment type="subcellular location">
    <subcellularLocation>
        <location evidence="1">Membrane</location>
    </subcellularLocation>
</comment>
<dbReference type="RefSeq" id="XP_022286543.1">
    <property type="nucleotide sequence ID" value="XM_022430835.1"/>
</dbReference>
<protein>
    <submittedName>
        <fullName evidence="8">Uncharacterized protein LOC111099522</fullName>
    </submittedName>
</protein>
<dbReference type="SMART" id="SM00207">
    <property type="entry name" value="TNF"/>
    <property type="match status" value="1"/>
</dbReference>
<accession>A0A8B8A7C0</accession>
<gene>
    <name evidence="8" type="primary">LOC111099522</name>
</gene>
<dbReference type="InterPro" id="IPR006052">
    <property type="entry name" value="TNF_dom"/>
</dbReference>
<evidence type="ECO:0000259" key="6">
    <source>
        <dbReference type="PROSITE" id="PS50049"/>
    </source>
</evidence>